<proteinExistence type="predicted"/>
<evidence type="ECO:0000313" key="2">
    <source>
        <dbReference type="Proteomes" id="UP000266272"/>
    </source>
</evidence>
<dbReference type="AlphaFoldDB" id="A0A395NLU5"/>
<name>A0A395NLU5_TRIAR</name>
<organism evidence="1 2">
    <name type="scientific">Trichoderma arundinaceum</name>
    <dbReference type="NCBI Taxonomy" id="490622"/>
    <lineage>
        <taxon>Eukaryota</taxon>
        <taxon>Fungi</taxon>
        <taxon>Dikarya</taxon>
        <taxon>Ascomycota</taxon>
        <taxon>Pezizomycotina</taxon>
        <taxon>Sordariomycetes</taxon>
        <taxon>Hypocreomycetidae</taxon>
        <taxon>Hypocreales</taxon>
        <taxon>Hypocreaceae</taxon>
        <taxon>Trichoderma</taxon>
    </lineage>
</organism>
<comment type="caution">
    <text evidence="1">The sequence shown here is derived from an EMBL/GenBank/DDBJ whole genome shotgun (WGS) entry which is preliminary data.</text>
</comment>
<dbReference type="OrthoDB" id="7464126at2759"/>
<evidence type="ECO:0000313" key="1">
    <source>
        <dbReference type="EMBL" id="RFU76894.1"/>
    </source>
</evidence>
<protein>
    <submittedName>
        <fullName evidence="1">Nb-arc and ankyrin domain</fullName>
    </submittedName>
</protein>
<gene>
    <name evidence="1" type="ORF">TARUN_5344</name>
</gene>
<accession>A0A395NLU5</accession>
<reference evidence="1 2" key="1">
    <citation type="journal article" date="2018" name="PLoS Pathog.">
        <title>Evolution of structural diversity of trichothecenes, a family of toxins produced by plant pathogenic and entomopathogenic fungi.</title>
        <authorList>
            <person name="Proctor R.H."/>
            <person name="McCormick S.P."/>
            <person name="Kim H.S."/>
            <person name="Cardoza R.E."/>
            <person name="Stanley A.M."/>
            <person name="Lindo L."/>
            <person name="Kelly A."/>
            <person name="Brown D.W."/>
            <person name="Lee T."/>
            <person name="Vaughan M.M."/>
            <person name="Alexander N.J."/>
            <person name="Busman M."/>
            <person name="Gutierrez S."/>
        </authorList>
    </citation>
    <scope>NUCLEOTIDE SEQUENCE [LARGE SCALE GENOMIC DNA]</scope>
    <source>
        <strain evidence="1 2">IBT 40837</strain>
    </source>
</reference>
<sequence length="224" mass="24951">MSAASFGSSAGSHDRTRVKYFDPRATKQTITLDTKSVKSETMGSSTLSAISKVLVDYPALESYATNRAFLHARLAQEGGADPTPIIRILHDGCYWCRWLSLQENITRTNSLLLVAVEQRLHTWVDCIPGYKSKRPPKEEINGALLSAIRRRRAESIGILISHGAQIRLNKALEEALKKERTRRTLLAVLANIHDTKKTNEQTLNAVFPEHGWMLCNAIKNGDIG</sequence>
<keyword evidence="2" id="KW-1185">Reference proteome</keyword>
<dbReference type="Proteomes" id="UP000266272">
    <property type="component" value="Unassembled WGS sequence"/>
</dbReference>
<dbReference type="EMBL" id="PXOA01000321">
    <property type="protein sequence ID" value="RFU76894.1"/>
    <property type="molecule type" value="Genomic_DNA"/>
</dbReference>